<dbReference type="GO" id="GO:0097036">
    <property type="term" value="P:regulation of plasma membrane sterol distribution"/>
    <property type="evidence" value="ECO:0007669"/>
    <property type="project" value="UniProtKB-UniRule"/>
</dbReference>
<dbReference type="EMBL" id="LT635756">
    <property type="protein sequence ID" value="SGZ46763.1"/>
    <property type="molecule type" value="Genomic_DNA"/>
</dbReference>
<keyword evidence="9 10" id="KW-0472">Membrane</keyword>
<evidence type="ECO:0000256" key="1">
    <source>
        <dbReference type="ARBA" id="ARBA00004477"/>
    </source>
</evidence>
<reference evidence="11 12" key="1">
    <citation type="submission" date="2016-10" db="EMBL/GenBank/DDBJ databases">
        <authorList>
            <person name="de Groot N.N."/>
        </authorList>
    </citation>
    <scope>NUCLEOTIDE SEQUENCE [LARGE SCALE GENOMIC DNA]</scope>
    <source>
        <strain evidence="11 12">CBS 141442</strain>
    </source>
</reference>
<dbReference type="PANTHER" id="PTHR14467">
    <property type="entry name" value="ARV1"/>
    <property type="match status" value="1"/>
</dbReference>
<dbReference type="PANTHER" id="PTHR14467:SF0">
    <property type="entry name" value="PROTEIN ARV1"/>
    <property type="match status" value="1"/>
</dbReference>
<comment type="function">
    <text evidence="10">Mediator of sterol homeostasis involved in sterol uptake, trafficking and distribution into membranes.</text>
</comment>
<keyword evidence="10" id="KW-0746">Sphingolipid metabolism</keyword>
<evidence type="ECO:0000256" key="7">
    <source>
        <dbReference type="ARBA" id="ARBA00023055"/>
    </source>
</evidence>
<keyword evidence="3 10" id="KW-0813">Transport</keyword>
<dbReference type="InterPro" id="IPR007290">
    <property type="entry name" value="Arv1"/>
</dbReference>
<comment type="similarity">
    <text evidence="2 10">Belongs to the ARV1 family.</text>
</comment>
<dbReference type="GO" id="GO:0005789">
    <property type="term" value="C:endoplasmic reticulum membrane"/>
    <property type="evidence" value="ECO:0007669"/>
    <property type="project" value="UniProtKB-SubCell"/>
</dbReference>
<dbReference type="GO" id="GO:0006665">
    <property type="term" value="P:sphingolipid metabolic process"/>
    <property type="evidence" value="ECO:0007669"/>
    <property type="project" value="UniProtKB-UniRule"/>
</dbReference>
<feature type="transmembrane region" description="Helical" evidence="10">
    <location>
        <begin position="232"/>
        <end position="249"/>
    </location>
</feature>
<dbReference type="AlphaFoldDB" id="A0A1L0B6W9"/>
<comment type="function">
    <text evidence="10">Regulates also the sphingolipid metabolism.</text>
</comment>
<evidence type="ECO:0000256" key="8">
    <source>
        <dbReference type="ARBA" id="ARBA00023098"/>
    </source>
</evidence>
<feature type="transmembrane region" description="Helical" evidence="10">
    <location>
        <begin position="206"/>
        <end position="225"/>
    </location>
</feature>
<keyword evidence="6 10" id="KW-1133">Transmembrane helix</keyword>
<organism evidence="11 12">
    <name type="scientific">Sungouiella intermedia</name>
    <dbReference type="NCBI Taxonomy" id="45354"/>
    <lineage>
        <taxon>Eukaryota</taxon>
        <taxon>Fungi</taxon>
        <taxon>Dikarya</taxon>
        <taxon>Ascomycota</taxon>
        <taxon>Saccharomycotina</taxon>
        <taxon>Pichiomycetes</taxon>
        <taxon>Metschnikowiaceae</taxon>
        <taxon>Sungouiella</taxon>
    </lineage>
</organism>
<keyword evidence="12" id="KW-1185">Reference proteome</keyword>
<evidence type="ECO:0000313" key="11">
    <source>
        <dbReference type="EMBL" id="SGZ46763.1"/>
    </source>
</evidence>
<evidence type="ECO:0000256" key="9">
    <source>
        <dbReference type="ARBA" id="ARBA00023136"/>
    </source>
</evidence>
<keyword evidence="7 10" id="KW-0445">Lipid transport</keyword>
<evidence type="ECO:0000256" key="4">
    <source>
        <dbReference type="ARBA" id="ARBA00022692"/>
    </source>
</evidence>
<evidence type="ECO:0000313" key="12">
    <source>
        <dbReference type="Proteomes" id="UP000182334"/>
    </source>
</evidence>
<evidence type="ECO:0000256" key="5">
    <source>
        <dbReference type="ARBA" id="ARBA00022824"/>
    </source>
</evidence>
<dbReference type="Proteomes" id="UP000182334">
    <property type="component" value="Chromosome I"/>
</dbReference>
<proteinExistence type="inferred from homology"/>
<evidence type="ECO:0000256" key="10">
    <source>
        <dbReference type="RuleBase" id="RU368065"/>
    </source>
</evidence>
<gene>
    <name evidence="11" type="ORF">SAMEA4029010_CIC11G00000002037</name>
</gene>
<dbReference type="Pfam" id="PF04161">
    <property type="entry name" value="Arv1"/>
    <property type="match status" value="1"/>
</dbReference>
<dbReference type="STRING" id="45354.A0A1L0B6W9"/>
<feature type="transmembrane region" description="Helical" evidence="10">
    <location>
        <begin position="176"/>
        <end position="200"/>
    </location>
</feature>
<dbReference type="GO" id="GO:0032366">
    <property type="term" value="P:intracellular sterol transport"/>
    <property type="evidence" value="ECO:0007669"/>
    <property type="project" value="UniProtKB-UniRule"/>
</dbReference>
<keyword evidence="8 10" id="KW-0443">Lipid metabolism</keyword>
<evidence type="ECO:0000256" key="6">
    <source>
        <dbReference type="ARBA" id="ARBA00022989"/>
    </source>
</evidence>
<sequence length="304" mass="34946">MICVECTNPDIECLYSEFKSKYIKLTICPQCGNLADKYIEFDNVMIFLDVLLLKPQAYRHLAYNVVEEAVFGDARGKSTDSKSFLARYKKLIRYYILTILFEVYLTWAYEEKSQHRAIIADRVLLAPVHWQYFYFICQQTTERVTFCYLIDMFYWKLMRWPQTTNNNMHSRFQRGYFSTVLLVTTSMSLAVKCLPIIMLIWPYDNIIIASAAVDALGVFNTIEALRINTGSSYLATTLIVLTATAFLMLTKYVSMALLVACFSPGMTFLELLNNKLGTQLHETKSLMSFIHYSLSIVLGNSSGS</sequence>
<keyword evidence="5 10" id="KW-0256">Endoplasmic reticulum</keyword>
<keyword evidence="10" id="KW-0333">Golgi apparatus</keyword>
<dbReference type="GO" id="GO:0000139">
    <property type="term" value="C:Golgi membrane"/>
    <property type="evidence" value="ECO:0007669"/>
    <property type="project" value="UniProtKB-SubCell"/>
</dbReference>
<accession>A0A1L0B6W9</accession>
<keyword evidence="4 10" id="KW-0812">Transmembrane</keyword>
<protein>
    <recommendedName>
        <fullName evidence="10">Protein ARV</fullName>
    </recommendedName>
</protein>
<dbReference type="GO" id="GO:0032541">
    <property type="term" value="C:cortical endoplasmic reticulum"/>
    <property type="evidence" value="ECO:0007669"/>
    <property type="project" value="TreeGrafter"/>
</dbReference>
<evidence type="ECO:0000256" key="3">
    <source>
        <dbReference type="ARBA" id="ARBA00022448"/>
    </source>
</evidence>
<dbReference type="OrthoDB" id="2192830at2759"/>
<name>A0A1L0B6W9_9ASCO</name>
<dbReference type="GO" id="GO:0016125">
    <property type="term" value="P:sterol metabolic process"/>
    <property type="evidence" value="ECO:0007669"/>
    <property type="project" value="UniProtKB-UniRule"/>
</dbReference>
<evidence type="ECO:0000256" key="2">
    <source>
        <dbReference type="ARBA" id="ARBA00009187"/>
    </source>
</evidence>
<feature type="transmembrane region" description="Helical" evidence="10">
    <location>
        <begin position="91"/>
        <end position="109"/>
    </location>
</feature>
<comment type="subcellular location">
    <subcellularLocation>
        <location evidence="1 10">Endoplasmic reticulum membrane</location>
        <topology evidence="1 10">Multi-pass membrane protein</topology>
    </subcellularLocation>
    <subcellularLocation>
        <location evidence="10">Golgi apparatus membrane</location>
        <topology evidence="10">Multi-pass membrane protein</topology>
    </subcellularLocation>
</comment>